<dbReference type="InterPro" id="IPR023750">
    <property type="entry name" value="RbsD-like_sf"/>
</dbReference>
<reference evidence="7 8" key="1">
    <citation type="submission" date="2017-03" db="EMBL/GenBank/DDBJ databases">
        <authorList>
            <person name="Afonso C.L."/>
            <person name="Miller P.J."/>
            <person name="Scott M.A."/>
            <person name="Spackman E."/>
            <person name="Goraichik I."/>
            <person name="Dimitrov K.M."/>
            <person name="Suarez D.L."/>
            <person name="Swayne D.E."/>
        </authorList>
    </citation>
    <scope>NUCLEOTIDE SEQUENCE [LARGE SCALE GENOMIC DNA]</scope>
    <source>
        <strain evidence="7 8">CECT 7680</strain>
    </source>
</reference>
<dbReference type="InterPro" id="IPR023064">
    <property type="entry name" value="D-ribose_pyranase"/>
</dbReference>
<evidence type="ECO:0000256" key="1">
    <source>
        <dbReference type="ARBA" id="ARBA00000223"/>
    </source>
</evidence>
<dbReference type="GO" id="GO:0005829">
    <property type="term" value="C:cytosol"/>
    <property type="evidence" value="ECO:0007669"/>
    <property type="project" value="TreeGrafter"/>
</dbReference>
<dbReference type="AlphaFoldDB" id="A0A1Y5SZV8"/>
<dbReference type="SUPFAM" id="SSF102546">
    <property type="entry name" value="RbsD-like"/>
    <property type="match status" value="1"/>
</dbReference>
<dbReference type="Pfam" id="PF05025">
    <property type="entry name" value="RbsD_FucU"/>
    <property type="match status" value="1"/>
</dbReference>
<dbReference type="EC" id="5.4.99.62" evidence="2 6"/>
<evidence type="ECO:0000256" key="4">
    <source>
        <dbReference type="ARBA" id="ARBA00023235"/>
    </source>
</evidence>
<feature type="active site" description="Proton donor" evidence="6">
    <location>
        <position position="41"/>
    </location>
</feature>
<dbReference type="UniPathway" id="UPA00916">
    <property type="reaction ID" value="UER00888"/>
</dbReference>
<dbReference type="PANTHER" id="PTHR37831:SF1">
    <property type="entry name" value="D-RIBOSE PYRANASE"/>
    <property type="match status" value="1"/>
</dbReference>
<keyword evidence="3 6" id="KW-0963">Cytoplasm</keyword>
<dbReference type="Gene3D" id="3.40.1650.10">
    <property type="entry name" value="RbsD-like domain"/>
    <property type="match status" value="1"/>
</dbReference>
<keyword evidence="5 6" id="KW-0119">Carbohydrate metabolism</keyword>
<dbReference type="Proteomes" id="UP000193409">
    <property type="component" value="Unassembled WGS sequence"/>
</dbReference>
<comment type="subunit">
    <text evidence="6">Homodecamer.</text>
</comment>
<evidence type="ECO:0000313" key="7">
    <source>
        <dbReference type="EMBL" id="SLN52537.1"/>
    </source>
</evidence>
<evidence type="ECO:0000313" key="8">
    <source>
        <dbReference type="Proteomes" id="UP000193409"/>
    </source>
</evidence>
<comment type="subcellular location">
    <subcellularLocation>
        <location evidence="6">Cytoplasm</location>
    </subcellularLocation>
</comment>
<organism evidence="7 8">
    <name type="scientific">Pseudoruegeria aquimaris</name>
    <dbReference type="NCBI Taxonomy" id="393663"/>
    <lineage>
        <taxon>Bacteria</taxon>
        <taxon>Pseudomonadati</taxon>
        <taxon>Pseudomonadota</taxon>
        <taxon>Alphaproteobacteria</taxon>
        <taxon>Rhodobacterales</taxon>
        <taxon>Roseobacteraceae</taxon>
        <taxon>Pseudoruegeria</taxon>
    </lineage>
</organism>
<dbReference type="EMBL" id="FWFQ01000020">
    <property type="protein sequence ID" value="SLN52537.1"/>
    <property type="molecule type" value="Genomic_DNA"/>
</dbReference>
<evidence type="ECO:0000256" key="6">
    <source>
        <dbReference type="HAMAP-Rule" id="MF_01661"/>
    </source>
</evidence>
<dbReference type="GO" id="GO:0048029">
    <property type="term" value="F:monosaccharide binding"/>
    <property type="evidence" value="ECO:0007669"/>
    <property type="project" value="InterPro"/>
</dbReference>
<accession>A0A1Y5SZV8</accession>
<evidence type="ECO:0000256" key="5">
    <source>
        <dbReference type="ARBA" id="ARBA00023277"/>
    </source>
</evidence>
<dbReference type="GO" id="GO:0016872">
    <property type="term" value="F:intramolecular lyase activity"/>
    <property type="evidence" value="ECO:0007669"/>
    <property type="project" value="UniProtKB-UniRule"/>
</dbReference>
<comment type="pathway">
    <text evidence="6">Carbohydrate metabolism; D-ribose degradation; D-ribose 5-phosphate from beta-D-ribopyranose: step 1/2.</text>
</comment>
<dbReference type="NCBIfam" id="NF008761">
    <property type="entry name" value="PRK11797.1"/>
    <property type="match status" value="1"/>
</dbReference>
<evidence type="ECO:0000256" key="3">
    <source>
        <dbReference type="ARBA" id="ARBA00022490"/>
    </source>
</evidence>
<name>A0A1Y5SZV8_9RHOB</name>
<proteinExistence type="inferred from homology"/>
<dbReference type="GO" id="GO:0019303">
    <property type="term" value="P:D-ribose catabolic process"/>
    <property type="evidence" value="ECO:0007669"/>
    <property type="project" value="UniProtKB-UniRule"/>
</dbReference>
<protein>
    <recommendedName>
        <fullName evidence="2 6">D-ribose pyranase</fullName>
        <ecNumber evidence="2 6">5.4.99.62</ecNumber>
    </recommendedName>
</protein>
<evidence type="ECO:0000256" key="2">
    <source>
        <dbReference type="ARBA" id="ARBA00012862"/>
    </source>
</evidence>
<keyword evidence="4 6" id="KW-0413">Isomerase</keyword>
<dbReference type="InterPro" id="IPR007721">
    <property type="entry name" value="RbsD_FucU"/>
</dbReference>
<gene>
    <name evidence="6 7" type="primary">rbsD</name>
    <name evidence="7" type="ORF">PSA7680_02760</name>
</gene>
<comment type="similarity">
    <text evidence="6">Belongs to the RbsD / FucU family. RbsD subfamily.</text>
</comment>
<dbReference type="HAMAP" id="MF_01661">
    <property type="entry name" value="D_rib_pyranase"/>
    <property type="match status" value="1"/>
</dbReference>
<keyword evidence="8" id="KW-1185">Reference proteome</keyword>
<dbReference type="GO" id="GO:0062193">
    <property type="term" value="F:D-ribose pyranase activity"/>
    <property type="evidence" value="ECO:0007669"/>
    <property type="project" value="UniProtKB-EC"/>
</dbReference>
<dbReference type="PANTHER" id="PTHR37831">
    <property type="entry name" value="D-RIBOSE PYRANASE"/>
    <property type="match status" value="1"/>
</dbReference>
<sequence>MIRGGGGASLTATVSFREGSDMKKTGLLHAELSRTIAALGHGDCLVIGDAGLPVPAGTPCIDLAVCLGVPDLWSVLDTVLGEMQVERALIATEASPEVRTAFEARLPCGYVSHDALKQASAGARAVVRTGEATPYANIVLYAGVAFG</sequence>
<feature type="binding site" evidence="6">
    <location>
        <position position="113"/>
    </location>
    <ligand>
        <name>substrate</name>
    </ligand>
</feature>
<comment type="function">
    <text evidence="6">Catalyzes the interconversion of beta-pyran and beta-furan forms of D-ribose.</text>
</comment>
<comment type="catalytic activity">
    <reaction evidence="1 6">
        <text>beta-D-ribopyranose = beta-D-ribofuranose</text>
        <dbReference type="Rhea" id="RHEA:25432"/>
        <dbReference type="ChEBI" id="CHEBI:27476"/>
        <dbReference type="ChEBI" id="CHEBI:47002"/>
        <dbReference type="EC" id="5.4.99.62"/>
    </reaction>
</comment>
<feature type="binding site" evidence="6">
    <location>
        <position position="49"/>
    </location>
    <ligand>
        <name>substrate</name>
    </ligand>
</feature>
<feature type="binding site" evidence="6">
    <location>
        <begin position="135"/>
        <end position="137"/>
    </location>
    <ligand>
        <name>substrate</name>
    </ligand>
</feature>